<keyword evidence="8" id="KW-1185">Reference proteome</keyword>
<dbReference type="GO" id="GO:0046872">
    <property type="term" value="F:metal ion binding"/>
    <property type="evidence" value="ECO:0007669"/>
    <property type="project" value="UniProtKB-KW"/>
</dbReference>
<dbReference type="CDD" id="cd07729">
    <property type="entry name" value="AHL_lactonase_MBL-fold"/>
    <property type="match status" value="1"/>
</dbReference>
<dbReference type="AlphaFoldDB" id="A0A4S8PBD4"/>
<proteinExistence type="inferred from homology"/>
<feature type="domain" description="Metallo-beta-lactamase" evidence="6">
    <location>
        <begin position="47"/>
        <end position="272"/>
    </location>
</feature>
<dbReference type="OrthoDB" id="3196337at2"/>
<dbReference type="GO" id="GO:0016787">
    <property type="term" value="F:hydrolase activity"/>
    <property type="evidence" value="ECO:0007669"/>
    <property type="project" value="UniProtKB-KW"/>
</dbReference>
<comment type="caution">
    <text evidence="7">The sequence shown here is derived from an EMBL/GenBank/DDBJ whole genome shotgun (WGS) entry which is preliminary data.</text>
</comment>
<gene>
    <name evidence="7" type="ORF">E9998_14445</name>
</gene>
<keyword evidence="4" id="KW-0378">Hydrolase</keyword>
<dbReference type="InterPro" id="IPR036866">
    <property type="entry name" value="RibonucZ/Hydroxyglut_hydro"/>
</dbReference>
<protein>
    <submittedName>
        <fullName evidence="7">N-acyl homoserine lactonase family protein</fullName>
    </submittedName>
</protein>
<comment type="cofactor">
    <cofactor evidence="1">
        <name>Zn(2+)</name>
        <dbReference type="ChEBI" id="CHEBI:29105"/>
    </cofactor>
</comment>
<dbReference type="PANTHER" id="PTHR42978:SF2">
    <property type="entry name" value="102 KBASES UNSTABLE REGION: FROM 1 TO 119443"/>
    <property type="match status" value="1"/>
</dbReference>
<evidence type="ECO:0000313" key="8">
    <source>
        <dbReference type="Proteomes" id="UP000305792"/>
    </source>
</evidence>
<dbReference type="PANTHER" id="PTHR42978">
    <property type="entry name" value="QUORUM-QUENCHING LACTONASE YTNP-RELATED-RELATED"/>
    <property type="match status" value="1"/>
</dbReference>
<keyword evidence="5" id="KW-0862">Zinc</keyword>
<dbReference type="EMBL" id="STGX01000010">
    <property type="protein sequence ID" value="THV27600.1"/>
    <property type="molecule type" value="Genomic_DNA"/>
</dbReference>
<sequence length="286" mass="30518">MASQDPVGRVSVFSTGSVAVRPEHVGPTRKHPYLWLFTSRRWTAPRPVNVFVVEHREGLVLFDTGQDRAATVDPTYFPAGPMGLVFTRVAKGRMGAGETVPARLAALGLRAEDVAKAVVSHLHYDHVGGLRDLPRAEVLVSRAELDSLTSPFPVARGLLPGRLHDGARWRPVDFEPLGDAGLAPFTAGFDLFGDGALVMLPTPGHTPGSMSMLVRRKGGAPLLMVGDLTYDAELLAAGALPGLGDRRRMARAAAEVNELRRRLPGLAVLAAHDPNAAALLERASEG</sequence>
<comment type="similarity">
    <text evidence="2">Belongs to the metallo-beta-lactamase superfamily.</text>
</comment>
<evidence type="ECO:0000256" key="1">
    <source>
        <dbReference type="ARBA" id="ARBA00001947"/>
    </source>
</evidence>
<organism evidence="7 8">
    <name type="scientific">Glycomyces paridis</name>
    <dbReference type="NCBI Taxonomy" id="2126555"/>
    <lineage>
        <taxon>Bacteria</taxon>
        <taxon>Bacillati</taxon>
        <taxon>Actinomycetota</taxon>
        <taxon>Actinomycetes</taxon>
        <taxon>Glycomycetales</taxon>
        <taxon>Glycomycetaceae</taxon>
        <taxon>Glycomyces</taxon>
    </lineage>
</organism>
<dbReference type="Pfam" id="PF00753">
    <property type="entry name" value="Lactamase_B"/>
    <property type="match status" value="1"/>
</dbReference>
<evidence type="ECO:0000259" key="6">
    <source>
        <dbReference type="SMART" id="SM00849"/>
    </source>
</evidence>
<reference evidence="7 8" key="1">
    <citation type="journal article" date="2018" name="Int. J. Syst. Evol. Microbiol.">
        <title>Glycomyces paridis sp. nov., isolated from the medicinal plant Paris polyphylla.</title>
        <authorList>
            <person name="Fang X.M."/>
            <person name="Bai J.L."/>
            <person name="Su J."/>
            <person name="Zhao L.L."/>
            <person name="Liu H.Y."/>
            <person name="Ma B.P."/>
            <person name="Zhang Y.Q."/>
            <person name="Yu L.Y."/>
        </authorList>
    </citation>
    <scope>NUCLEOTIDE SEQUENCE [LARGE SCALE GENOMIC DNA]</scope>
    <source>
        <strain evidence="7 8">CPCC 204357</strain>
    </source>
</reference>
<evidence type="ECO:0000256" key="5">
    <source>
        <dbReference type="ARBA" id="ARBA00022833"/>
    </source>
</evidence>
<dbReference type="SUPFAM" id="SSF56281">
    <property type="entry name" value="Metallo-hydrolase/oxidoreductase"/>
    <property type="match status" value="1"/>
</dbReference>
<dbReference type="InterPro" id="IPR051013">
    <property type="entry name" value="MBL_superfamily_lactonases"/>
</dbReference>
<evidence type="ECO:0000313" key="7">
    <source>
        <dbReference type="EMBL" id="THV27600.1"/>
    </source>
</evidence>
<dbReference type="Proteomes" id="UP000305792">
    <property type="component" value="Unassembled WGS sequence"/>
</dbReference>
<dbReference type="SMART" id="SM00849">
    <property type="entry name" value="Lactamase_B"/>
    <property type="match status" value="1"/>
</dbReference>
<evidence type="ECO:0000256" key="3">
    <source>
        <dbReference type="ARBA" id="ARBA00022723"/>
    </source>
</evidence>
<accession>A0A4S8PBD4</accession>
<dbReference type="Gene3D" id="3.60.15.10">
    <property type="entry name" value="Ribonuclease Z/Hydroxyacylglutathione hydrolase-like"/>
    <property type="match status" value="1"/>
</dbReference>
<evidence type="ECO:0000256" key="4">
    <source>
        <dbReference type="ARBA" id="ARBA00022801"/>
    </source>
</evidence>
<name>A0A4S8PBD4_9ACTN</name>
<keyword evidence="3" id="KW-0479">Metal-binding</keyword>
<dbReference type="InterPro" id="IPR001279">
    <property type="entry name" value="Metallo-B-lactamas"/>
</dbReference>
<evidence type="ECO:0000256" key="2">
    <source>
        <dbReference type="ARBA" id="ARBA00007749"/>
    </source>
</evidence>